<comment type="caution">
    <text evidence="1">The sequence shown here is derived from an EMBL/GenBank/DDBJ whole genome shotgun (WGS) entry which is preliminary data.</text>
</comment>
<dbReference type="Proteomes" id="UP000578112">
    <property type="component" value="Unassembled WGS sequence"/>
</dbReference>
<evidence type="ECO:0000313" key="1">
    <source>
        <dbReference type="EMBL" id="MBB4766828.1"/>
    </source>
</evidence>
<sequence>MSGDFAGDLFLTLAAEGRLVLDPGSADEVVAGLERTLALVRSRLRIKRIWEQLPVQRLDELPAELRQDVVDAVFVDQLTPGRLERAAVELPKYIEALRSAGRLPPAG</sequence>
<protein>
    <submittedName>
        <fullName evidence="1">Uncharacterized protein</fullName>
    </submittedName>
</protein>
<keyword evidence="2" id="KW-1185">Reference proteome</keyword>
<gene>
    <name evidence="1" type="ORF">BJ971_007384</name>
</gene>
<dbReference type="EMBL" id="JACHNH010000001">
    <property type="protein sequence ID" value="MBB4766828.1"/>
    <property type="molecule type" value="Genomic_DNA"/>
</dbReference>
<proteinExistence type="predicted"/>
<dbReference type="AlphaFoldDB" id="A0A7W7I5I8"/>
<evidence type="ECO:0000313" key="2">
    <source>
        <dbReference type="Proteomes" id="UP000578112"/>
    </source>
</evidence>
<organism evidence="1 2">
    <name type="scientific">Actinoplanes digitatis</name>
    <dbReference type="NCBI Taxonomy" id="1868"/>
    <lineage>
        <taxon>Bacteria</taxon>
        <taxon>Bacillati</taxon>
        <taxon>Actinomycetota</taxon>
        <taxon>Actinomycetes</taxon>
        <taxon>Micromonosporales</taxon>
        <taxon>Micromonosporaceae</taxon>
        <taxon>Actinoplanes</taxon>
    </lineage>
</organism>
<reference evidence="1 2" key="1">
    <citation type="submission" date="2020-08" db="EMBL/GenBank/DDBJ databases">
        <title>Sequencing the genomes of 1000 actinobacteria strains.</title>
        <authorList>
            <person name="Klenk H.-P."/>
        </authorList>
    </citation>
    <scope>NUCLEOTIDE SEQUENCE [LARGE SCALE GENOMIC DNA]</scope>
    <source>
        <strain evidence="1 2">DSM 43149</strain>
    </source>
</reference>
<dbReference type="RefSeq" id="WP_184997925.1">
    <property type="nucleotide sequence ID" value="NZ_BOMK01000049.1"/>
</dbReference>
<name>A0A7W7I5I8_9ACTN</name>
<accession>A0A7W7I5I8</accession>